<dbReference type="AlphaFoldDB" id="X0USQ3"/>
<accession>X0USQ3</accession>
<dbReference type="Gene3D" id="3.90.550.10">
    <property type="entry name" value="Spore Coat Polysaccharide Biosynthesis Protein SpsA, Chain A"/>
    <property type="match status" value="1"/>
</dbReference>
<feature type="non-terminal residue" evidence="1">
    <location>
        <position position="166"/>
    </location>
</feature>
<protein>
    <recommendedName>
        <fullName evidence="2">Nucleotide-diphospho-sugar transferase domain-containing protein</fullName>
    </recommendedName>
</protein>
<dbReference type="InterPro" id="IPR029044">
    <property type="entry name" value="Nucleotide-diphossugar_trans"/>
</dbReference>
<dbReference type="EMBL" id="BARS01024522">
    <property type="protein sequence ID" value="GAG08879.1"/>
    <property type="molecule type" value="Genomic_DNA"/>
</dbReference>
<sequence length="166" mass="19476">MEKLKGFYYVTAASGEDHIVKYAQYALRSLIKTEVPIEDIHCVVNTKKDLKVIKKLVPDLRNTHIVNEKIDHILWPYAGGKRKYSVFKSAGLYKCFTKPIEDKCMVYFDTDVLFFKDPSEFLKTKWHKTWFHHGKDLRTVVVRKSRAGREMEKSEVDINNYKSLAK</sequence>
<dbReference type="SUPFAM" id="SSF53448">
    <property type="entry name" value="Nucleotide-diphospho-sugar transferases"/>
    <property type="match status" value="1"/>
</dbReference>
<reference evidence="1" key="1">
    <citation type="journal article" date="2014" name="Front. Microbiol.">
        <title>High frequency of phylogenetically diverse reductive dehalogenase-homologous genes in deep subseafloor sedimentary metagenomes.</title>
        <authorList>
            <person name="Kawai M."/>
            <person name="Futagami T."/>
            <person name="Toyoda A."/>
            <person name="Takaki Y."/>
            <person name="Nishi S."/>
            <person name="Hori S."/>
            <person name="Arai W."/>
            <person name="Tsubouchi T."/>
            <person name="Morono Y."/>
            <person name="Uchiyama I."/>
            <person name="Ito T."/>
            <person name="Fujiyama A."/>
            <person name="Inagaki F."/>
            <person name="Takami H."/>
        </authorList>
    </citation>
    <scope>NUCLEOTIDE SEQUENCE</scope>
    <source>
        <strain evidence="1">Expedition CK06-06</strain>
    </source>
</reference>
<organism evidence="1">
    <name type="scientific">marine sediment metagenome</name>
    <dbReference type="NCBI Taxonomy" id="412755"/>
    <lineage>
        <taxon>unclassified sequences</taxon>
        <taxon>metagenomes</taxon>
        <taxon>ecological metagenomes</taxon>
    </lineage>
</organism>
<name>X0USQ3_9ZZZZ</name>
<comment type="caution">
    <text evidence="1">The sequence shown here is derived from an EMBL/GenBank/DDBJ whole genome shotgun (WGS) entry which is preliminary data.</text>
</comment>
<gene>
    <name evidence="1" type="ORF">S01H1_38918</name>
</gene>
<evidence type="ECO:0008006" key="2">
    <source>
        <dbReference type="Google" id="ProtNLM"/>
    </source>
</evidence>
<evidence type="ECO:0000313" key="1">
    <source>
        <dbReference type="EMBL" id="GAG08879.1"/>
    </source>
</evidence>
<proteinExistence type="predicted"/>